<reference evidence="3" key="1">
    <citation type="submission" date="2016-11" db="EMBL/GenBank/DDBJ databases">
        <authorList>
            <person name="Varghese N."/>
            <person name="Submissions S."/>
        </authorList>
    </citation>
    <scope>NUCLEOTIDE SEQUENCE [LARGE SCALE GENOMIC DNA]</scope>
    <source>
        <strain evidence="3">DSM 45627</strain>
    </source>
</reference>
<organism evidence="2 3">
    <name type="scientific">Jatrophihabitans endophyticus</name>
    <dbReference type="NCBI Taxonomy" id="1206085"/>
    <lineage>
        <taxon>Bacteria</taxon>
        <taxon>Bacillati</taxon>
        <taxon>Actinomycetota</taxon>
        <taxon>Actinomycetes</taxon>
        <taxon>Jatrophihabitantales</taxon>
        <taxon>Jatrophihabitantaceae</taxon>
        <taxon>Jatrophihabitans</taxon>
    </lineage>
</organism>
<name>A0A1M5ERZ3_9ACTN</name>
<feature type="chain" id="PRO_5038331802" description="WxL domain surface cell wall-binding" evidence="1">
    <location>
        <begin position="24"/>
        <end position="238"/>
    </location>
</feature>
<keyword evidence="1" id="KW-0732">Signal</keyword>
<feature type="signal peptide" evidence="1">
    <location>
        <begin position="1"/>
        <end position="23"/>
    </location>
</feature>
<proteinExistence type="predicted"/>
<keyword evidence="3" id="KW-1185">Reference proteome</keyword>
<dbReference type="STRING" id="1206085.SAMN05443575_0984"/>
<evidence type="ECO:0000313" key="2">
    <source>
        <dbReference type="EMBL" id="SHF82048.1"/>
    </source>
</evidence>
<dbReference type="Proteomes" id="UP000186132">
    <property type="component" value="Unassembled WGS sequence"/>
</dbReference>
<dbReference type="EMBL" id="FQVU01000001">
    <property type="protein sequence ID" value="SHF82048.1"/>
    <property type="molecule type" value="Genomic_DNA"/>
</dbReference>
<evidence type="ECO:0000256" key="1">
    <source>
        <dbReference type="SAM" id="SignalP"/>
    </source>
</evidence>
<protein>
    <recommendedName>
        <fullName evidence="4">WxL domain surface cell wall-binding</fullName>
    </recommendedName>
</protein>
<gene>
    <name evidence="2" type="ORF">SAMN05443575_0984</name>
</gene>
<evidence type="ECO:0008006" key="4">
    <source>
        <dbReference type="Google" id="ProtNLM"/>
    </source>
</evidence>
<sequence>MKRRSTRVVLAALGLASTAVPVAAPAAAHGAPYTVTAGNAAAGAGVPVTLTSGTFVFRDTTTNQVVSCTSVTLRGTVVVGSNAGRIGTVDAPRSAFTNCTGPAGLKFTITGFGVWFIDVTDSTSGVSSFTIGNVRAHLMTNAGPTCAWDFAAPSGSFTSSGTATTAPGALQGAYTNSSKQLAVPASNPGSLGLWNVHGSGTTTYCISPSVWKQGDRMSWSATWTLAADVAADNPVAIT</sequence>
<accession>A0A1M5ERZ3</accession>
<evidence type="ECO:0000313" key="3">
    <source>
        <dbReference type="Proteomes" id="UP000186132"/>
    </source>
</evidence>
<dbReference type="AlphaFoldDB" id="A0A1M5ERZ3"/>